<feature type="compositionally biased region" description="Basic and acidic residues" evidence="1">
    <location>
        <begin position="111"/>
        <end position="123"/>
    </location>
</feature>
<evidence type="ECO:0000313" key="3">
    <source>
        <dbReference type="Proteomes" id="UP000078237"/>
    </source>
</evidence>
<evidence type="ECO:0000256" key="1">
    <source>
        <dbReference type="SAM" id="MobiDB-lite"/>
    </source>
</evidence>
<keyword evidence="2" id="KW-0378">Hydrolase</keyword>
<feature type="compositionally biased region" description="Polar residues" evidence="1">
    <location>
        <begin position="68"/>
        <end position="80"/>
    </location>
</feature>
<evidence type="ECO:0000313" key="2">
    <source>
        <dbReference type="EMBL" id="KXX72945.1"/>
    </source>
</evidence>
<dbReference type="GO" id="GO:0004386">
    <property type="term" value="F:helicase activity"/>
    <property type="evidence" value="ECO:0007669"/>
    <property type="project" value="UniProtKB-KW"/>
</dbReference>
<keyword evidence="2" id="KW-0067">ATP-binding</keyword>
<accession>A0A175VNV3</accession>
<dbReference type="AlphaFoldDB" id="A0A175VNV3"/>
<sequence>MTEIASPDPTDANSPPANPGDNGQHHEQPPSTPGLAPTESVKRESRRPSQGINAFDSHVPVPEDPGEQRSQTDAPQSNGVNAREAPNADDGPPAKRRRVRDTTPNNSVRRPKPESPPWKKVEADGPSTFRTEDGRRKSGRINTIPLELQRGDKRITRRALHGQQSSPPKNRHASTNGHVSTPAATAPKRPASSSKHPPAK</sequence>
<dbReference type="EMBL" id="LCTW02000599">
    <property type="protein sequence ID" value="KXX72945.1"/>
    <property type="molecule type" value="Genomic_DNA"/>
</dbReference>
<organism evidence="2 3">
    <name type="scientific">Madurella mycetomatis</name>
    <dbReference type="NCBI Taxonomy" id="100816"/>
    <lineage>
        <taxon>Eukaryota</taxon>
        <taxon>Fungi</taxon>
        <taxon>Dikarya</taxon>
        <taxon>Ascomycota</taxon>
        <taxon>Pezizomycotina</taxon>
        <taxon>Sordariomycetes</taxon>
        <taxon>Sordariomycetidae</taxon>
        <taxon>Sordariales</taxon>
        <taxon>Sordariales incertae sedis</taxon>
        <taxon>Madurella</taxon>
    </lineage>
</organism>
<name>A0A175VNV3_9PEZI</name>
<feature type="non-terminal residue" evidence="2">
    <location>
        <position position="200"/>
    </location>
</feature>
<dbReference type="OrthoDB" id="372624at2759"/>
<keyword evidence="3" id="KW-1185">Reference proteome</keyword>
<proteinExistence type="predicted"/>
<feature type="compositionally biased region" description="Polar residues" evidence="1">
    <location>
        <begin position="162"/>
        <end position="183"/>
    </location>
</feature>
<dbReference type="STRING" id="100816.A0A175VNV3"/>
<reference evidence="2 3" key="1">
    <citation type="journal article" date="2016" name="Genome Announc.">
        <title>Genome Sequence of Madurella mycetomatis mm55, Isolated from a Human Mycetoma Case in Sudan.</title>
        <authorList>
            <person name="Smit S."/>
            <person name="Derks M.F."/>
            <person name="Bervoets S."/>
            <person name="Fahal A."/>
            <person name="van Leeuwen W."/>
            <person name="van Belkum A."/>
            <person name="van de Sande W.W."/>
        </authorList>
    </citation>
    <scope>NUCLEOTIDE SEQUENCE [LARGE SCALE GENOMIC DNA]</scope>
    <source>
        <strain evidence="3">mm55</strain>
    </source>
</reference>
<keyword evidence="2" id="KW-0347">Helicase</keyword>
<gene>
    <name evidence="2" type="ORF">MMYC01_210184</name>
</gene>
<keyword evidence="2" id="KW-0547">Nucleotide-binding</keyword>
<dbReference type="Proteomes" id="UP000078237">
    <property type="component" value="Unassembled WGS sequence"/>
</dbReference>
<dbReference type="VEuPathDB" id="FungiDB:MMYC01_210184"/>
<protein>
    <submittedName>
        <fullName evidence="2">Helicase swr-1</fullName>
    </submittedName>
</protein>
<comment type="caution">
    <text evidence="2">The sequence shown here is derived from an EMBL/GenBank/DDBJ whole genome shotgun (WGS) entry which is preliminary data.</text>
</comment>
<feature type="region of interest" description="Disordered" evidence="1">
    <location>
        <begin position="1"/>
        <end position="200"/>
    </location>
</feature>
<feature type="compositionally biased region" description="Polar residues" evidence="1">
    <location>
        <begin position="191"/>
        <end position="200"/>
    </location>
</feature>